<comment type="caution">
    <text evidence="1">The sequence shown here is derived from an EMBL/GenBank/DDBJ whole genome shotgun (WGS) entry which is preliminary data.</text>
</comment>
<dbReference type="AlphaFoldDB" id="A0A4R4VZV3"/>
<keyword evidence="2" id="KW-1185">Reference proteome</keyword>
<accession>A0A4R4VZV3</accession>
<evidence type="ECO:0000313" key="1">
    <source>
        <dbReference type="EMBL" id="TDD06120.1"/>
    </source>
</evidence>
<evidence type="ECO:0000313" key="2">
    <source>
        <dbReference type="Proteomes" id="UP000295258"/>
    </source>
</evidence>
<reference evidence="1 2" key="1">
    <citation type="submission" date="2019-03" db="EMBL/GenBank/DDBJ databases">
        <title>Draft genome sequences of novel Actinobacteria.</title>
        <authorList>
            <person name="Sahin N."/>
            <person name="Ay H."/>
            <person name="Saygin H."/>
        </authorList>
    </citation>
    <scope>NUCLEOTIDE SEQUENCE [LARGE SCALE GENOMIC DNA]</scope>
    <source>
        <strain evidence="1 2">KC310</strain>
    </source>
</reference>
<sequence length="113" mass="12129">MDFVDEINRAHRELADGECKVLTLRRHYDAEVNGNNPGFPEVEVRLSAAAGGTLFELMHAAEVPDFWSGFGPGAAGVGWDLALLGLGLHLSLSGSPDQVAATTTFHTHQEEQS</sequence>
<proteinExistence type="predicted"/>
<gene>
    <name evidence="1" type="ORF">E1292_15690</name>
</gene>
<protein>
    <submittedName>
        <fullName evidence="1">Uncharacterized protein</fullName>
    </submittedName>
</protein>
<dbReference type="RefSeq" id="WP_132595883.1">
    <property type="nucleotide sequence ID" value="NZ_SMKO01000034.1"/>
</dbReference>
<dbReference type="Gene3D" id="3.30.530.20">
    <property type="match status" value="1"/>
</dbReference>
<organism evidence="1 2">
    <name type="scientific">Nonomuraea deserti</name>
    <dbReference type="NCBI Taxonomy" id="1848322"/>
    <lineage>
        <taxon>Bacteria</taxon>
        <taxon>Bacillati</taxon>
        <taxon>Actinomycetota</taxon>
        <taxon>Actinomycetes</taxon>
        <taxon>Streptosporangiales</taxon>
        <taxon>Streptosporangiaceae</taxon>
        <taxon>Nonomuraea</taxon>
    </lineage>
</organism>
<dbReference type="Proteomes" id="UP000295258">
    <property type="component" value="Unassembled WGS sequence"/>
</dbReference>
<dbReference type="EMBL" id="SMKO01000034">
    <property type="protein sequence ID" value="TDD06120.1"/>
    <property type="molecule type" value="Genomic_DNA"/>
</dbReference>
<dbReference type="InterPro" id="IPR023393">
    <property type="entry name" value="START-like_dom_sf"/>
</dbReference>
<name>A0A4R4VZV3_9ACTN</name>